<reference evidence="1 2" key="1">
    <citation type="journal article" date="2011" name="Genome Res.">
        <title>Phylogeny-wide analysis of social amoeba genomes highlights ancient origins for complex intercellular communication.</title>
        <authorList>
            <person name="Heidel A.J."/>
            <person name="Lawal H.M."/>
            <person name="Felder M."/>
            <person name="Schilde C."/>
            <person name="Helps N.R."/>
            <person name="Tunggal B."/>
            <person name="Rivero F."/>
            <person name="John U."/>
            <person name="Schleicher M."/>
            <person name="Eichinger L."/>
            <person name="Platzer M."/>
            <person name="Noegel A.A."/>
            <person name="Schaap P."/>
            <person name="Gloeckner G."/>
        </authorList>
    </citation>
    <scope>NUCLEOTIDE SEQUENCE [LARGE SCALE GENOMIC DNA]</scope>
    <source>
        <strain evidence="2">ATCC 26659 / Pp 5 / PN500</strain>
    </source>
</reference>
<evidence type="ECO:0000313" key="1">
    <source>
        <dbReference type="EMBL" id="EFA78784.1"/>
    </source>
</evidence>
<dbReference type="FunCoup" id="D3BJ10">
    <property type="interactions" value="805"/>
</dbReference>
<comment type="caution">
    <text evidence="1">The sequence shown here is derived from an EMBL/GenBank/DDBJ whole genome shotgun (WGS) entry which is preliminary data.</text>
</comment>
<keyword evidence="2" id="KW-1185">Reference proteome</keyword>
<dbReference type="Proteomes" id="UP000001396">
    <property type="component" value="Unassembled WGS sequence"/>
</dbReference>
<protein>
    <submittedName>
        <fullName evidence="1">Uncharacterized protein</fullName>
    </submittedName>
</protein>
<organism evidence="1 2">
    <name type="scientific">Heterostelium pallidum (strain ATCC 26659 / Pp 5 / PN500)</name>
    <name type="common">Cellular slime mold</name>
    <name type="synonym">Polysphondylium pallidum</name>
    <dbReference type="NCBI Taxonomy" id="670386"/>
    <lineage>
        <taxon>Eukaryota</taxon>
        <taxon>Amoebozoa</taxon>
        <taxon>Evosea</taxon>
        <taxon>Eumycetozoa</taxon>
        <taxon>Dictyostelia</taxon>
        <taxon>Acytosteliales</taxon>
        <taxon>Acytosteliaceae</taxon>
        <taxon>Heterostelium</taxon>
    </lineage>
</organism>
<dbReference type="EMBL" id="ADBJ01000037">
    <property type="protein sequence ID" value="EFA78784.1"/>
    <property type="molecule type" value="Genomic_DNA"/>
</dbReference>
<evidence type="ECO:0000313" key="2">
    <source>
        <dbReference type="Proteomes" id="UP000001396"/>
    </source>
</evidence>
<dbReference type="InParanoid" id="D3BJ10"/>
<proteinExistence type="predicted"/>
<name>D3BJ10_HETP5</name>
<accession>D3BJ10</accession>
<gene>
    <name evidence="1" type="ORF">PPL_08247</name>
</gene>
<dbReference type="GeneID" id="31363727"/>
<sequence length="513" mass="61043">MIRNVHTLDYNSLEYFIGVYNQYYQLRESNDEDTIKLRAMYVQFFADYHKSKYNHYIDVSGYIEFIVDVFYDPSIEVFKRILSIRPIVYKPTTEEIVRHITNDKRLKDWFKNMEKSDINQLKYRIKSYKSTFIEYLGKNKQPTFDYDNFYKLVNDGCDLVYKGEEQHDHQPKQSDTLETTSTFSDIIVEQIISYSLKSNGHDGERYQIVKNRVLIDNIPYAGIRIVELATVSKQFFKIVSKLINNSYFYWNGRFDLNNQYCLIRSPPLYFEYESIRNIQYRQSAIDNVHLLMSRVETFYLESDEKDIWVTGCGETSSRDYFTSSFEDKQYRMCVEYQGYLVYPPATPNLKNIIVTESYALGEQNKLLEHIFKSTPNGNGYGIEHFTITLFKNFENFPMYNDINFLTTLIELHGPTLKSIHLHYDQLEDADMTVLMEFLRKKLSCFKENGILFDLTNTGSLSLKHHCTKDNPIHQFLVDQEKLFTSDYQIDNPADKYDYRVYIYKEKLKCRLKE</sequence>
<dbReference type="PANTHER" id="PTHR39532">
    <property type="entry name" value="F-BOX DOMAIN-CONTAINING PROTEIN-RELATED"/>
    <property type="match status" value="1"/>
</dbReference>
<dbReference type="RefSeq" id="XP_020430908.1">
    <property type="nucleotide sequence ID" value="XM_020579069.1"/>
</dbReference>
<dbReference type="AlphaFoldDB" id="D3BJ10"/>
<dbReference type="PANTHER" id="PTHR39532:SF3">
    <property type="entry name" value="F-BOX DOMAIN-CONTAINING PROTEIN"/>
    <property type="match status" value="1"/>
</dbReference>